<protein>
    <submittedName>
        <fullName evidence="6">Related to YPT7-GTP-binding protein of the RAB family</fullName>
    </submittedName>
</protein>
<gene>
    <name evidence="6" type="ORF">sr14712</name>
</gene>
<dbReference type="Pfam" id="PF00071">
    <property type="entry name" value="Ras"/>
    <property type="match status" value="1"/>
</dbReference>
<organism evidence="6 7">
    <name type="scientific">Sporisorium reilianum (strain SRZ2)</name>
    <name type="common">Maize head smut fungus</name>
    <dbReference type="NCBI Taxonomy" id="999809"/>
    <lineage>
        <taxon>Eukaryota</taxon>
        <taxon>Fungi</taxon>
        <taxon>Dikarya</taxon>
        <taxon>Basidiomycota</taxon>
        <taxon>Ustilaginomycotina</taxon>
        <taxon>Ustilaginomycetes</taxon>
        <taxon>Ustilaginales</taxon>
        <taxon>Ustilaginaceae</taxon>
        <taxon>Sporisorium</taxon>
    </lineage>
</organism>
<dbReference type="GO" id="GO:0000329">
    <property type="term" value="C:fungal-type vacuole membrane"/>
    <property type="evidence" value="ECO:0007669"/>
    <property type="project" value="TreeGrafter"/>
</dbReference>
<evidence type="ECO:0000256" key="1">
    <source>
        <dbReference type="ARBA" id="ARBA00006270"/>
    </source>
</evidence>
<dbReference type="GO" id="GO:0005525">
    <property type="term" value="F:GTP binding"/>
    <property type="evidence" value="ECO:0007669"/>
    <property type="project" value="UniProtKB-KW"/>
</dbReference>
<proteinExistence type="inferred from homology"/>
<dbReference type="PANTHER" id="PTHR47981">
    <property type="entry name" value="RAB FAMILY"/>
    <property type="match status" value="1"/>
</dbReference>
<dbReference type="Proteomes" id="UP000008867">
    <property type="component" value="Chromosome 10"/>
</dbReference>
<keyword evidence="2" id="KW-0547">Nucleotide-binding</keyword>
<feature type="compositionally biased region" description="Low complexity" evidence="5">
    <location>
        <begin position="312"/>
        <end position="346"/>
    </location>
</feature>
<keyword evidence="4" id="KW-0636">Prenylation</keyword>
<dbReference type="SUPFAM" id="SSF52540">
    <property type="entry name" value="P-loop containing nucleoside triphosphate hydrolases"/>
    <property type="match status" value="1"/>
</dbReference>
<evidence type="ECO:0000256" key="5">
    <source>
        <dbReference type="SAM" id="MobiDB-lite"/>
    </source>
</evidence>
<dbReference type="SMART" id="SM00175">
    <property type="entry name" value="RAB"/>
    <property type="match status" value="1"/>
</dbReference>
<dbReference type="EMBL" id="FQ311431">
    <property type="protein sequence ID" value="CBQ68422.1"/>
    <property type="molecule type" value="Genomic_DNA"/>
</dbReference>
<dbReference type="AlphaFoldDB" id="E6ZMG5"/>
<keyword evidence="4" id="KW-0449">Lipoprotein</keyword>
<dbReference type="NCBIfam" id="TIGR00231">
    <property type="entry name" value="small_GTP"/>
    <property type="match status" value="1"/>
</dbReference>
<evidence type="ECO:0000313" key="6">
    <source>
        <dbReference type="EMBL" id="CBQ68422.1"/>
    </source>
</evidence>
<evidence type="ECO:0000256" key="3">
    <source>
        <dbReference type="ARBA" id="ARBA00023134"/>
    </source>
</evidence>
<reference evidence="6 7" key="1">
    <citation type="journal article" date="2010" name="Science">
        <title>Pathogenicity determinants in smut fungi revealed by genome comparison.</title>
        <authorList>
            <person name="Schirawski J."/>
            <person name="Mannhaupt G."/>
            <person name="Muench K."/>
            <person name="Brefort T."/>
            <person name="Schipper K."/>
            <person name="Doehlemann G."/>
            <person name="Di Stasio M."/>
            <person name="Roessel N."/>
            <person name="Mendoza-Mendoza A."/>
            <person name="Pester D."/>
            <person name="Mueller O."/>
            <person name="Winterberg B."/>
            <person name="Meyer E."/>
            <person name="Ghareeb H."/>
            <person name="Wollenberg T."/>
            <person name="Muensterkoetter M."/>
            <person name="Wong P."/>
            <person name="Walter M."/>
            <person name="Stukenbrock E."/>
            <person name="Gueldener U."/>
            <person name="Kahmann R."/>
        </authorList>
    </citation>
    <scope>NUCLEOTIDE SEQUENCE [LARGE SCALE GENOMIC DNA]</scope>
    <source>
        <strain evidence="7">SRZ2</strain>
    </source>
</reference>
<evidence type="ECO:0000256" key="2">
    <source>
        <dbReference type="ARBA" id="ARBA00022741"/>
    </source>
</evidence>
<dbReference type="PRINTS" id="PR00449">
    <property type="entry name" value="RASTRNSFRMNG"/>
</dbReference>
<dbReference type="HOGENOM" id="CLU_363365_0_0_1"/>
<feature type="compositionally biased region" description="Low complexity" evidence="5">
    <location>
        <begin position="280"/>
        <end position="293"/>
    </location>
</feature>
<feature type="region of interest" description="Disordered" evidence="5">
    <location>
        <begin position="227"/>
        <end position="437"/>
    </location>
</feature>
<dbReference type="VEuPathDB" id="FungiDB:sr14712"/>
<feature type="compositionally biased region" description="Pro residues" evidence="5">
    <location>
        <begin position="537"/>
        <end position="546"/>
    </location>
</feature>
<accession>E6ZMG5</accession>
<comment type="similarity">
    <text evidence="1">Belongs to the small GTPase superfamily. Rab family.</text>
</comment>
<dbReference type="Gene3D" id="3.40.50.300">
    <property type="entry name" value="P-loop containing nucleotide triphosphate hydrolases"/>
    <property type="match status" value="1"/>
</dbReference>
<keyword evidence="3" id="KW-0342">GTP-binding</keyword>
<dbReference type="GO" id="GO:0032889">
    <property type="term" value="P:regulation of vacuole fusion, non-autophagic"/>
    <property type="evidence" value="ECO:0007669"/>
    <property type="project" value="TreeGrafter"/>
</dbReference>
<dbReference type="InterPro" id="IPR027417">
    <property type="entry name" value="P-loop_NTPase"/>
</dbReference>
<dbReference type="PROSITE" id="PS51419">
    <property type="entry name" value="RAB"/>
    <property type="match status" value="1"/>
</dbReference>
<dbReference type="eggNOG" id="KOG0394">
    <property type="taxonomic scope" value="Eukaryota"/>
</dbReference>
<evidence type="ECO:0000313" key="7">
    <source>
        <dbReference type="Proteomes" id="UP000008867"/>
    </source>
</evidence>
<keyword evidence="7" id="KW-1185">Reference proteome</keyword>
<dbReference type="PANTHER" id="PTHR47981:SF20">
    <property type="entry name" value="RAS-RELATED PROTEIN RAB-7A"/>
    <property type="match status" value="1"/>
</dbReference>
<dbReference type="SMART" id="SM00174">
    <property type="entry name" value="RHO"/>
    <property type="match status" value="1"/>
</dbReference>
<evidence type="ECO:0000256" key="4">
    <source>
        <dbReference type="ARBA" id="ARBA00023289"/>
    </source>
</evidence>
<feature type="region of interest" description="Disordered" evidence="5">
    <location>
        <begin position="513"/>
        <end position="550"/>
    </location>
</feature>
<dbReference type="GO" id="GO:0005770">
    <property type="term" value="C:late endosome"/>
    <property type="evidence" value="ECO:0007669"/>
    <property type="project" value="TreeGrafter"/>
</dbReference>
<dbReference type="GO" id="GO:0003924">
    <property type="term" value="F:GTPase activity"/>
    <property type="evidence" value="ECO:0007669"/>
    <property type="project" value="InterPro"/>
</dbReference>
<name>E6ZMG5_SPORE</name>
<dbReference type="OrthoDB" id="9989112at2759"/>
<sequence>MTSNTRTQPNGGASTSTTPKRTPSQPATLQRLRSGGEAASTLQSSAVAAMGSVRTLASVSSCGTSLHALAPQRTIKVVLIGDGGSGKTSIRNRFLTRTFFPSYRATIGADFVTRTLPLDPAHPDGAKATLQIWDTAGQERFQSLGSAFYRGADAVVIAFDASKGAEALERVKGWYEAFMAKAPGPSGEEHGRFCWVCAANKADLGTGVGAERDDVWKVLDALVARREGQPDWGADDDVAQPGDEQPANPAEVLSRPDPNGVDLTEARTPPSTSKAAREISTTSTSNADAASPTRAARPTQYRRSRQSLSSIAAAAAKSAANDANDATANGGTVKTTYTTPYSTLNTHKLSSSPQPLERKADSSGFLSSWRRSKSKQSSQARGHQKRQSIKSIDVFQPSDDSDTDAAARYAFPSSSRLKVDTPPRSVASARDRQRVDSSLSLAAPSVYHTPRGSTFFSVSPGVARSGDDASVRRLRVDSASSLEADSSKLNRTSIASTLSASTLKPTRLQTPKSITDLFHPQPSSPPAPHTPSTISLPLPPPLPLPPTTSTQNIEHGFTLFTTSAKSAHNIERMFAHIVQRVGAAAAFDDAQRVVGESDAQRREREEREAELVRRTIRLASGKGTGERWFACC</sequence>
<feature type="region of interest" description="Disordered" evidence="5">
    <location>
        <begin position="1"/>
        <end position="27"/>
    </location>
</feature>
<dbReference type="SMART" id="SM00173">
    <property type="entry name" value="RAS"/>
    <property type="match status" value="1"/>
</dbReference>
<dbReference type="InterPro" id="IPR001806">
    <property type="entry name" value="Small_GTPase"/>
</dbReference>
<dbReference type="InterPro" id="IPR005225">
    <property type="entry name" value="Small_GTP-bd"/>
</dbReference>
<dbReference type="FunFam" id="3.40.50.300:FF:001447">
    <property type="entry name" value="Ras-related protein Rab-1B"/>
    <property type="match status" value="1"/>
</dbReference>